<evidence type="ECO:0000313" key="1">
    <source>
        <dbReference type="EMBL" id="KAK8961116.1"/>
    </source>
</evidence>
<dbReference type="Proteomes" id="UP001412067">
    <property type="component" value="Unassembled WGS sequence"/>
</dbReference>
<reference evidence="1 2" key="1">
    <citation type="journal article" date="2022" name="Nat. Plants">
        <title>Genomes of leafy and leafless Platanthera orchids illuminate the evolution of mycoheterotrophy.</title>
        <authorList>
            <person name="Li M.H."/>
            <person name="Liu K.W."/>
            <person name="Li Z."/>
            <person name="Lu H.C."/>
            <person name="Ye Q.L."/>
            <person name="Zhang D."/>
            <person name="Wang J.Y."/>
            <person name="Li Y.F."/>
            <person name="Zhong Z.M."/>
            <person name="Liu X."/>
            <person name="Yu X."/>
            <person name="Liu D.K."/>
            <person name="Tu X.D."/>
            <person name="Liu B."/>
            <person name="Hao Y."/>
            <person name="Liao X.Y."/>
            <person name="Jiang Y.T."/>
            <person name="Sun W.H."/>
            <person name="Chen J."/>
            <person name="Chen Y.Q."/>
            <person name="Ai Y."/>
            <person name="Zhai J.W."/>
            <person name="Wu S.S."/>
            <person name="Zhou Z."/>
            <person name="Hsiao Y.Y."/>
            <person name="Wu W.L."/>
            <person name="Chen Y.Y."/>
            <person name="Lin Y.F."/>
            <person name="Hsu J.L."/>
            <person name="Li C.Y."/>
            <person name="Wang Z.W."/>
            <person name="Zhao X."/>
            <person name="Zhong W.Y."/>
            <person name="Ma X.K."/>
            <person name="Ma L."/>
            <person name="Huang J."/>
            <person name="Chen G.Z."/>
            <person name="Huang M.Z."/>
            <person name="Huang L."/>
            <person name="Peng D.H."/>
            <person name="Luo Y.B."/>
            <person name="Zou S.Q."/>
            <person name="Chen S.P."/>
            <person name="Lan S."/>
            <person name="Tsai W.C."/>
            <person name="Van de Peer Y."/>
            <person name="Liu Z.J."/>
        </authorList>
    </citation>
    <scope>NUCLEOTIDE SEQUENCE [LARGE SCALE GENOMIC DNA]</scope>
    <source>
        <strain evidence="1">Lor288</strain>
    </source>
</reference>
<sequence>MVVGLLLHLHRRISKHLLPRSPSHSIHLTLFPRRWAPPPQVLLHNSHLTRLPLPCPYNLLLRRDQRRQRPSGVRPDL</sequence>
<evidence type="ECO:0000313" key="2">
    <source>
        <dbReference type="Proteomes" id="UP001412067"/>
    </source>
</evidence>
<accession>A0ABR2MBS5</accession>
<protein>
    <submittedName>
        <fullName evidence="1">Uncharacterized protein</fullName>
    </submittedName>
</protein>
<keyword evidence="2" id="KW-1185">Reference proteome</keyword>
<comment type="caution">
    <text evidence="1">The sequence shown here is derived from an EMBL/GenBank/DDBJ whole genome shotgun (WGS) entry which is preliminary data.</text>
</comment>
<name>A0ABR2MBS5_9ASPA</name>
<gene>
    <name evidence="1" type="ORF">KSP40_PGU019267</name>
</gene>
<organism evidence="1 2">
    <name type="scientific">Platanthera guangdongensis</name>
    <dbReference type="NCBI Taxonomy" id="2320717"/>
    <lineage>
        <taxon>Eukaryota</taxon>
        <taxon>Viridiplantae</taxon>
        <taxon>Streptophyta</taxon>
        <taxon>Embryophyta</taxon>
        <taxon>Tracheophyta</taxon>
        <taxon>Spermatophyta</taxon>
        <taxon>Magnoliopsida</taxon>
        <taxon>Liliopsida</taxon>
        <taxon>Asparagales</taxon>
        <taxon>Orchidaceae</taxon>
        <taxon>Orchidoideae</taxon>
        <taxon>Orchideae</taxon>
        <taxon>Orchidinae</taxon>
        <taxon>Platanthera</taxon>
    </lineage>
</organism>
<proteinExistence type="predicted"/>
<dbReference type="EMBL" id="JBBWWR010000010">
    <property type="protein sequence ID" value="KAK8961116.1"/>
    <property type="molecule type" value="Genomic_DNA"/>
</dbReference>